<dbReference type="PRINTS" id="PR00455">
    <property type="entry name" value="HTHTETR"/>
</dbReference>
<evidence type="ECO:0000256" key="5">
    <source>
        <dbReference type="PROSITE-ProRule" id="PRU00335"/>
    </source>
</evidence>
<evidence type="ECO:0000256" key="1">
    <source>
        <dbReference type="ARBA" id="ARBA00022491"/>
    </source>
</evidence>
<keyword evidence="1" id="KW-0678">Repressor</keyword>
<dbReference type="InterPro" id="IPR050109">
    <property type="entry name" value="HTH-type_TetR-like_transc_reg"/>
</dbReference>
<evidence type="ECO:0000259" key="6">
    <source>
        <dbReference type="PROSITE" id="PS50977"/>
    </source>
</evidence>
<keyword evidence="4" id="KW-0804">Transcription</keyword>
<reference evidence="8" key="1">
    <citation type="submission" date="2015-07" db="EMBL/GenBank/DDBJ databases">
        <title>Whole genome sequence of an Ensifer adhaerens strain isolated from a cave pool in the Wind Cave National Park.</title>
        <authorList>
            <person name="Eng W.W.H."/>
            <person name="Gan H.M."/>
            <person name="Barton H.A."/>
            <person name="Savka M.A."/>
        </authorList>
    </citation>
    <scope>NUCLEOTIDE SEQUENCE [LARGE SCALE GENOMIC DNA]</scope>
    <source>
        <strain evidence="8">SD006</strain>
    </source>
</reference>
<dbReference type="SUPFAM" id="SSF48498">
    <property type="entry name" value="Tetracyclin repressor-like, C-terminal domain"/>
    <property type="match status" value="1"/>
</dbReference>
<dbReference type="PANTHER" id="PTHR30055">
    <property type="entry name" value="HTH-TYPE TRANSCRIPTIONAL REGULATOR RUTR"/>
    <property type="match status" value="1"/>
</dbReference>
<feature type="DNA-binding region" description="H-T-H motif" evidence="5">
    <location>
        <begin position="47"/>
        <end position="66"/>
    </location>
</feature>
<dbReference type="Gene3D" id="1.10.357.10">
    <property type="entry name" value="Tetracycline Repressor, domain 2"/>
    <property type="match status" value="1"/>
</dbReference>
<evidence type="ECO:0000256" key="3">
    <source>
        <dbReference type="ARBA" id="ARBA00023125"/>
    </source>
</evidence>
<dbReference type="EMBL" id="LGAP01000027">
    <property type="protein sequence ID" value="KOF14342.1"/>
    <property type="molecule type" value="Genomic_DNA"/>
</dbReference>
<dbReference type="SUPFAM" id="SSF46689">
    <property type="entry name" value="Homeodomain-like"/>
    <property type="match status" value="1"/>
</dbReference>
<dbReference type="PANTHER" id="PTHR30055:SF175">
    <property type="entry name" value="HTH-TYPE TRANSCRIPTIONAL REPRESSOR KSTR2"/>
    <property type="match status" value="1"/>
</dbReference>
<dbReference type="PROSITE" id="PS50977">
    <property type="entry name" value="HTH_TETR_2"/>
    <property type="match status" value="1"/>
</dbReference>
<dbReference type="GO" id="GO:0003700">
    <property type="term" value="F:DNA-binding transcription factor activity"/>
    <property type="evidence" value="ECO:0007669"/>
    <property type="project" value="TreeGrafter"/>
</dbReference>
<feature type="domain" description="HTH tetR-type" evidence="6">
    <location>
        <begin position="24"/>
        <end position="84"/>
    </location>
</feature>
<dbReference type="OrthoDB" id="9779746at2"/>
<evidence type="ECO:0000313" key="8">
    <source>
        <dbReference type="Proteomes" id="UP000037425"/>
    </source>
</evidence>
<accession>A0A0L8BI47</accession>
<dbReference type="AlphaFoldDB" id="A0A0L8BI47"/>
<dbReference type="Pfam" id="PF17932">
    <property type="entry name" value="TetR_C_24"/>
    <property type="match status" value="1"/>
</dbReference>
<comment type="caution">
    <text evidence="7">The sequence shown here is derived from an EMBL/GenBank/DDBJ whole genome shotgun (WGS) entry which is preliminary data.</text>
</comment>
<evidence type="ECO:0000256" key="4">
    <source>
        <dbReference type="ARBA" id="ARBA00023163"/>
    </source>
</evidence>
<dbReference type="InterPro" id="IPR041490">
    <property type="entry name" value="KstR2_TetR_C"/>
</dbReference>
<dbReference type="InterPro" id="IPR001647">
    <property type="entry name" value="HTH_TetR"/>
</dbReference>
<evidence type="ECO:0000256" key="2">
    <source>
        <dbReference type="ARBA" id="ARBA00023015"/>
    </source>
</evidence>
<dbReference type="GO" id="GO:0000976">
    <property type="term" value="F:transcription cis-regulatory region binding"/>
    <property type="evidence" value="ECO:0007669"/>
    <property type="project" value="TreeGrafter"/>
</dbReference>
<keyword evidence="2" id="KW-0805">Transcription regulation</keyword>
<sequence>MDMESQRESPKPNIRGRIKQQKTELIQEEILDAASRLIAARGFRAVTVDDISAEMGFTKSIVYYYMKNKNEILWRIFEKIDQTYAKGMEGALSSGGTPTELLSKIVKMHSLNVMLHQEWSTIYNRDEHELTEDQRSNVTANRRKYNKQIQELYAQGIAAGEFRDTDPFLAVSCLIGACNWPYTWFRRSSSKYSAEEVASAFADQLIKGVAKGA</sequence>
<dbReference type="RefSeq" id="WP_053251940.1">
    <property type="nucleotide sequence ID" value="NZ_LGAP01000027.1"/>
</dbReference>
<organism evidence="7 8">
    <name type="scientific">Ensifer adhaerens</name>
    <name type="common">Sinorhizobium morelense</name>
    <dbReference type="NCBI Taxonomy" id="106592"/>
    <lineage>
        <taxon>Bacteria</taxon>
        <taxon>Pseudomonadati</taxon>
        <taxon>Pseudomonadota</taxon>
        <taxon>Alphaproteobacteria</taxon>
        <taxon>Hyphomicrobiales</taxon>
        <taxon>Rhizobiaceae</taxon>
        <taxon>Sinorhizobium/Ensifer group</taxon>
        <taxon>Ensifer</taxon>
    </lineage>
</organism>
<evidence type="ECO:0000313" key="7">
    <source>
        <dbReference type="EMBL" id="KOF14342.1"/>
    </source>
</evidence>
<keyword evidence="3 5" id="KW-0238">DNA-binding</keyword>
<dbReference type="Pfam" id="PF00440">
    <property type="entry name" value="TetR_N"/>
    <property type="match status" value="1"/>
</dbReference>
<protein>
    <submittedName>
        <fullName evidence="7">TetR family transcriptional regulator</fullName>
    </submittedName>
</protein>
<dbReference type="Gene3D" id="1.10.10.60">
    <property type="entry name" value="Homeodomain-like"/>
    <property type="match status" value="1"/>
</dbReference>
<name>A0A0L8BI47_ENSAD</name>
<dbReference type="InterPro" id="IPR036271">
    <property type="entry name" value="Tet_transcr_reg_TetR-rel_C_sf"/>
</dbReference>
<proteinExistence type="predicted"/>
<dbReference type="InterPro" id="IPR009057">
    <property type="entry name" value="Homeodomain-like_sf"/>
</dbReference>
<dbReference type="PATRIC" id="fig|106592.7.peg.4239"/>
<gene>
    <name evidence="7" type="ORF">AC244_27245</name>
</gene>
<dbReference type="Proteomes" id="UP000037425">
    <property type="component" value="Unassembled WGS sequence"/>
</dbReference>